<reference evidence="2 3" key="1">
    <citation type="submission" date="2018-11" db="EMBL/GenBank/DDBJ databases">
        <title>Sequencing the genomes of 1000 actinobacteria strains.</title>
        <authorList>
            <person name="Klenk H.-P."/>
        </authorList>
    </citation>
    <scope>NUCLEOTIDE SEQUENCE [LARGE SCALE GENOMIC DNA]</scope>
    <source>
        <strain evidence="2 3">DSM 44254</strain>
    </source>
</reference>
<feature type="region of interest" description="Disordered" evidence="1">
    <location>
        <begin position="33"/>
        <end position="59"/>
    </location>
</feature>
<dbReference type="OrthoDB" id="5994822at2"/>
<dbReference type="Proteomes" id="UP000272400">
    <property type="component" value="Unassembled WGS sequence"/>
</dbReference>
<dbReference type="RefSeq" id="WP_148086170.1">
    <property type="nucleotide sequence ID" value="NZ_RJKE01000001.1"/>
</dbReference>
<evidence type="ECO:0000256" key="1">
    <source>
        <dbReference type="SAM" id="MobiDB-lite"/>
    </source>
</evidence>
<sequence length="59" mass="6494">MDGGQRVSLRVPTYLIEPGDPYTWQMESCAESTCSPRTAAQPLTWGEAPPPPPSPPRWP</sequence>
<keyword evidence="3" id="KW-1185">Reference proteome</keyword>
<organism evidence="2 3">
    <name type="scientific">Actinocorallia herbida</name>
    <dbReference type="NCBI Taxonomy" id="58109"/>
    <lineage>
        <taxon>Bacteria</taxon>
        <taxon>Bacillati</taxon>
        <taxon>Actinomycetota</taxon>
        <taxon>Actinomycetes</taxon>
        <taxon>Streptosporangiales</taxon>
        <taxon>Thermomonosporaceae</taxon>
        <taxon>Actinocorallia</taxon>
    </lineage>
</organism>
<feature type="compositionally biased region" description="Pro residues" evidence="1">
    <location>
        <begin position="48"/>
        <end position="59"/>
    </location>
</feature>
<accession>A0A3N1D776</accession>
<gene>
    <name evidence="2" type="ORF">EDD29_6645</name>
</gene>
<evidence type="ECO:0000313" key="2">
    <source>
        <dbReference type="EMBL" id="ROO88958.1"/>
    </source>
</evidence>
<name>A0A3N1D776_9ACTN</name>
<proteinExistence type="predicted"/>
<evidence type="ECO:0000313" key="3">
    <source>
        <dbReference type="Proteomes" id="UP000272400"/>
    </source>
</evidence>
<dbReference type="EMBL" id="RJKE01000001">
    <property type="protein sequence ID" value="ROO88958.1"/>
    <property type="molecule type" value="Genomic_DNA"/>
</dbReference>
<protein>
    <submittedName>
        <fullName evidence="2">Uncharacterized protein</fullName>
    </submittedName>
</protein>
<comment type="caution">
    <text evidence="2">The sequence shown here is derived from an EMBL/GenBank/DDBJ whole genome shotgun (WGS) entry which is preliminary data.</text>
</comment>
<dbReference type="AlphaFoldDB" id="A0A3N1D776"/>